<evidence type="ECO:0000313" key="1">
    <source>
        <dbReference type="EMBL" id="CAB3920041.1"/>
    </source>
</evidence>
<reference evidence="1 2" key="1">
    <citation type="submission" date="2020-04" db="EMBL/GenBank/DDBJ databases">
        <authorList>
            <person name="De Canck E."/>
        </authorList>
    </citation>
    <scope>NUCLEOTIDE SEQUENCE [LARGE SCALE GENOMIC DNA]</scope>
    <source>
        <strain evidence="1 2">LMG 3328</strain>
    </source>
</reference>
<organism evidence="1 2">
    <name type="scientific">Achromobacter ruhlandii</name>
    <dbReference type="NCBI Taxonomy" id="72557"/>
    <lineage>
        <taxon>Bacteria</taxon>
        <taxon>Pseudomonadati</taxon>
        <taxon>Pseudomonadota</taxon>
        <taxon>Betaproteobacteria</taxon>
        <taxon>Burkholderiales</taxon>
        <taxon>Alcaligenaceae</taxon>
        <taxon>Achromobacter</taxon>
    </lineage>
</organism>
<name>A0A2M9GPE0_9BURK</name>
<protein>
    <submittedName>
        <fullName evidence="1">Uncharacterized protein</fullName>
    </submittedName>
</protein>
<dbReference type="Proteomes" id="UP000494122">
    <property type="component" value="Unassembled WGS sequence"/>
</dbReference>
<dbReference type="EMBL" id="CADILE010000021">
    <property type="protein sequence ID" value="CAB3920041.1"/>
    <property type="molecule type" value="Genomic_DNA"/>
</dbReference>
<dbReference type="AlphaFoldDB" id="A0A2M9GPE0"/>
<evidence type="ECO:0000313" key="2">
    <source>
        <dbReference type="Proteomes" id="UP000494122"/>
    </source>
</evidence>
<proteinExistence type="predicted"/>
<sequence length="69" mass="7800">MLVGLPLYCLEIHMRNLDKWHPNEDDPIDLDLDEEPSERTMAYGIVGAISGLLILCAIASMAINQFLWN</sequence>
<accession>A0A2M9GPE0</accession>
<gene>
    <name evidence="1" type="ORF">LMG3328_05310</name>
</gene>